<dbReference type="Proteomes" id="UP000294927">
    <property type="component" value="Unassembled WGS sequence"/>
</dbReference>
<gene>
    <name evidence="2" type="ORF">CLV71_1253</name>
</gene>
<dbReference type="InterPro" id="IPR029068">
    <property type="entry name" value="Glyas_Bleomycin-R_OHBP_Dase"/>
</dbReference>
<name>A0A4V3FQH3_9PSEU</name>
<dbReference type="PANTHER" id="PTHR35908:SF1">
    <property type="entry name" value="CONSERVED PROTEIN"/>
    <property type="match status" value="1"/>
</dbReference>
<evidence type="ECO:0000313" key="3">
    <source>
        <dbReference type="Proteomes" id="UP000294927"/>
    </source>
</evidence>
<comment type="caution">
    <text evidence="2">The sequence shown here is derived from an EMBL/GenBank/DDBJ whole genome shotgun (WGS) entry which is preliminary data.</text>
</comment>
<dbReference type="PANTHER" id="PTHR35908">
    <property type="entry name" value="HYPOTHETICAL FUSION PROTEIN"/>
    <property type="match status" value="1"/>
</dbReference>
<dbReference type="CDD" id="cd06587">
    <property type="entry name" value="VOC"/>
    <property type="match status" value="1"/>
</dbReference>
<protein>
    <recommendedName>
        <fullName evidence="1">Glyoxalase-like domain-containing protein</fullName>
    </recommendedName>
</protein>
<dbReference type="Gene3D" id="3.10.180.10">
    <property type="entry name" value="2,3-Dihydroxybiphenyl 1,2-Dioxygenase, domain 1"/>
    <property type="match status" value="1"/>
</dbReference>
<dbReference type="EMBL" id="SOCP01000025">
    <property type="protein sequence ID" value="TDV39691.1"/>
    <property type="molecule type" value="Genomic_DNA"/>
</dbReference>
<dbReference type="RefSeq" id="WP_133908602.1">
    <property type="nucleotide sequence ID" value="NZ_SOCP01000025.1"/>
</dbReference>
<dbReference type="AlphaFoldDB" id="A0A4V3FQH3"/>
<organism evidence="2 3">
    <name type="scientific">Actinophytocola oryzae</name>
    <dbReference type="NCBI Taxonomy" id="502181"/>
    <lineage>
        <taxon>Bacteria</taxon>
        <taxon>Bacillati</taxon>
        <taxon>Actinomycetota</taxon>
        <taxon>Actinomycetes</taxon>
        <taxon>Pseudonocardiales</taxon>
        <taxon>Pseudonocardiaceae</taxon>
    </lineage>
</organism>
<dbReference type="InterPro" id="IPR041581">
    <property type="entry name" value="Glyoxalase_6"/>
</dbReference>
<accession>A0A4V3FQH3</accession>
<keyword evidence="3" id="KW-1185">Reference proteome</keyword>
<dbReference type="Pfam" id="PF18029">
    <property type="entry name" value="Glyoxalase_6"/>
    <property type="match status" value="1"/>
</dbReference>
<dbReference type="OrthoDB" id="15077at2"/>
<evidence type="ECO:0000259" key="1">
    <source>
        <dbReference type="Pfam" id="PF18029"/>
    </source>
</evidence>
<feature type="domain" description="Glyoxalase-like" evidence="1">
    <location>
        <begin position="8"/>
        <end position="114"/>
    </location>
</feature>
<proteinExistence type="predicted"/>
<evidence type="ECO:0000313" key="2">
    <source>
        <dbReference type="EMBL" id="TDV39691.1"/>
    </source>
</evidence>
<reference evidence="2 3" key="1">
    <citation type="submission" date="2019-03" db="EMBL/GenBank/DDBJ databases">
        <title>Genomic Encyclopedia of Archaeal and Bacterial Type Strains, Phase II (KMG-II): from individual species to whole genera.</title>
        <authorList>
            <person name="Goeker M."/>
        </authorList>
    </citation>
    <scope>NUCLEOTIDE SEQUENCE [LARGE SCALE GENOMIC DNA]</scope>
    <source>
        <strain evidence="2 3">DSM 45499</strain>
    </source>
</reference>
<sequence>MNLNMGGVVIDCAEPRELAEFWTRALGLEVVLDADGEFLALRTPGSTDGLYLGLQKVPEDKVGKNRVHLDLSTSNRQDEVARLVALGATEGESFEVSGLAWTVLHDPVGNEFCVGSHS</sequence>
<dbReference type="SUPFAM" id="SSF54593">
    <property type="entry name" value="Glyoxalase/Bleomycin resistance protein/Dihydroxybiphenyl dioxygenase"/>
    <property type="match status" value="1"/>
</dbReference>